<comment type="function">
    <text evidence="1">Needed for flagellar regrowth and assembly.</text>
</comment>
<feature type="domain" description="Flagellar assembly protein FliH/Type III secretion system HrpE" evidence="7">
    <location>
        <begin position="79"/>
        <end position="195"/>
    </location>
</feature>
<dbReference type="EMBL" id="WHPD01002941">
    <property type="protein sequence ID" value="MPV89713.1"/>
    <property type="molecule type" value="Genomic_DNA"/>
</dbReference>
<dbReference type="GO" id="GO:0044781">
    <property type="term" value="P:bacterial-type flagellum organization"/>
    <property type="evidence" value="ECO:0007669"/>
    <property type="project" value="UniProtKB-KW"/>
</dbReference>
<dbReference type="RefSeq" id="WP_152232462.1">
    <property type="nucleotide sequence ID" value="NZ_BAAAOT010000024.1"/>
</dbReference>
<keyword evidence="3" id="KW-0813">Transport</keyword>
<evidence type="ECO:0000313" key="8">
    <source>
        <dbReference type="EMBL" id="MPV89713.1"/>
    </source>
</evidence>
<sequence length="210" mass="21410">MSAEEAFAPARFTAAALPTAAASTASASGYAAGYAAGFTAGSRAAAEQAAEAERRRVAEEAERVARRGADAEAALAVLATTAAAARARTAPVITEAVETLARAAVELAEALMAAELADDDTSARTALARALGEAGEDDVVRVRLNPEDHAHLRAMLEAHPGELDIPAGVELAPDPSLARGDAVSELTEGYLDARLGAALARARAALEVRR</sequence>
<dbReference type="GO" id="GO:0005829">
    <property type="term" value="C:cytosol"/>
    <property type="evidence" value="ECO:0007669"/>
    <property type="project" value="TreeGrafter"/>
</dbReference>
<dbReference type="Proteomes" id="UP000429644">
    <property type="component" value="Unassembled WGS sequence"/>
</dbReference>
<comment type="similarity">
    <text evidence="2">Belongs to the FliH family.</text>
</comment>
<name>A0A7J9UZH5_9MICO</name>
<evidence type="ECO:0000313" key="9">
    <source>
        <dbReference type="Proteomes" id="UP000429644"/>
    </source>
</evidence>
<dbReference type="PANTHER" id="PTHR34982:SF1">
    <property type="entry name" value="FLAGELLAR ASSEMBLY PROTEIN FLIH"/>
    <property type="match status" value="1"/>
</dbReference>
<keyword evidence="5" id="KW-0653">Protein transport</keyword>
<evidence type="ECO:0000256" key="2">
    <source>
        <dbReference type="ARBA" id="ARBA00006602"/>
    </source>
</evidence>
<organism evidence="8 9">
    <name type="scientific">Georgenia ruanii</name>
    <dbReference type="NCBI Taxonomy" id="348442"/>
    <lineage>
        <taxon>Bacteria</taxon>
        <taxon>Bacillati</taxon>
        <taxon>Actinomycetota</taxon>
        <taxon>Actinomycetes</taxon>
        <taxon>Micrococcales</taxon>
        <taxon>Bogoriellaceae</taxon>
        <taxon>Georgenia</taxon>
    </lineage>
</organism>
<dbReference type="InterPro" id="IPR018035">
    <property type="entry name" value="Flagellar_FliH/T3SS_HrpE"/>
</dbReference>
<reference evidence="8 9" key="1">
    <citation type="submission" date="2019-10" db="EMBL/GenBank/DDBJ databases">
        <title>Georgenia wutianyii sp. nov. and Georgenia yuyongxinii sp. nov. isolated from plateau pika (Ochotona curzoniae) in the Qinghai-Tibet plateau of China.</title>
        <authorList>
            <person name="Tian Z."/>
        </authorList>
    </citation>
    <scope>NUCLEOTIDE SEQUENCE [LARGE SCALE GENOMIC DNA]</scope>
    <source>
        <strain evidence="8 9">JCM 15130</strain>
    </source>
</reference>
<dbReference type="InterPro" id="IPR051472">
    <property type="entry name" value="T3SS_Stator/FliH"/>
</dbReference>
<accession>A0A7J9UZH5</accession>
<dbReference type="GO" id="GO:0015031">
    <property type="term" value="P:protein transport"/>
    <property type="evidence" value="ECO:0007669"/>
    <property type="project" value="UniProtKB-KW"/>
</dbReference>
<gene>
    <name evidence="8" type="ORF">GB882_13640</name>
</gene>
<evidence type="ECO:0000256" key="1">
    <source>
        <dbReference type="ARBA" id="ARBA00003041"/>
    </source>
</evidence>
<dbReference type="AlphaFoldDB" id="A0A7J9UZH5"/>
<evidence type="ECO:0000256" key="5">
    <source>
        <dbReference type="ARBA" id="ARBA00022927"/>
    </source>
</evidence>
<evidence type="ECO:0000259" key="7">
    <source>
        <dbReference type="Pfam" id="PF02108"/>
    </source>
</evidence>
<comment type="caution">
    <text evidence="8">The sequence shown here is derived from an EMBL/GenBank/DDBJ whole genome shotgun (WGS) entry which is preliminary data.</text>
</comment>
<proteinExistence type="inferred from homology"/>
<evidence type="ECO:0000256" key="4">
    <source>
        <dbReference type="ARBA" id="ARBA00022795"/>
    </source>
</evidence>
<dbReference type="Pfam" id="PF02108">
    <property type="entry name" value="FliH"/>
    <property type="match status" value="1"/>
</dbReference>
<dbReference type="PANTHER" id="PTHR34982">
    <property type="entry name" value="YOP PROTEINS TRANSLOCATION PROTEIN L"/>
    <property type="match status" value="1"/>
</dbReference>
<evidence type="ECO:0000256" key="6">
    <source>
        <dbReference type="ARBA" id="ARBA00023225"/>
    </source>
</evidence>
<dbReference type="OrthoDB" id="5114026at2"/>
<keyword evidence="6" id="KW-1006">Bacterial flagellum protein export</keyword>
<protein>
    <recommendedName>
        <fullName evidence="7">Flagellar assembly protein FliH/Type III secretion system HrpE domain-containing protein</fullName>
    </recommendedName>
</protein>
<keyword evidence="4" id="KW-1005">Bacterial flagellum biogenesis</keyword>
<keyword evidence="9" id="KW-1185">Reference proteome</keyword>
<evidence type="ECO:0000256" key="3">
    <source>
        <dbReference type="ARBA" id="ARBA00022448"/>
    </source>
</evidence>